<dbReference type="AlphaFoldDB" id="A0A914WY21"/>
<organism evidence="4 5">
    <name type="scientific">Plectus sambesii</name>
    <dbReference type="NCBI Taxonomy" id="2011161"/>
    <lineage>
        <taxon>Eukaryota</taxon>
        <taxon>Metazoa</taxon>
        <taxon>Ecdysozoa</taxon>
        <taxon>Nematoda</taxon>
        <taxon>Chromadorea</taxon>
        <taxon>Plectida</taxon>
        <taxon>Plectina</taxon>
        <taxon>Plectoidea</taxon>
        <taxon>Plectidae</taxon>
        <taxon>Plectus</taxon>
    </lineage>
</organism>
<evidence type="ECO:0000256" key="1">
    <source>
        <dbReference type="SAM" id="MobiDB-lite"/>
    </source>
</evidence>
<keyword evidence="4" id="KW-1185">Reference proteome</keyword>
<evidence type="ECO:0000313" key="5">
    <source>
        <dbReference type="WBParaSite" id="PSAMB.scaffold5856size10735.g27418.t1"/>
    </source>
</evidence>
<evidence type="ECO:0000313" key="4">
    <source>
        <dbReference type="Proteomes" id="UP000887566"/>
    </source>
</evidence>
<evidence type="ECO:0000256" key="2">
    <source>
        <dbReference type="SAM" id="Phobius"/>
    </source>
</evidence>
<protein>
    <submittedName>
        <fullName evidence="5">Uncharacterized protein</fullName>
    </submittedName>
</protein>
<reference evidence="5" key="1">
    <citation type="submission" date="2022-11" db="UniProtKB">
        <authorList>
            <consortium name="WormBaseParasite"/>
        </authorList>
    </citation>
    <scope>IDENTIFICATION</scope>
</reference>
<name>A0A914WY21_9BILA</name>
<accession>A0A914WY21</accession>
<feature type="signal peptide" evidence="3">
    <location>
        <begin position="1"/>
        <end position="22"/>
    </location>
</feature>
<feature type="chain" id="PRO_5037747558" evidence="3">
    <location>
        <begin position="23"/>
        <end position="314"/>
    </location>
</feature>
<evidence type="ECO:0000256" key="3">
    <source>
        <dbReference type="SAM" id="SignalP"/>
    </source>
</evidence>
<feature type="transmembrane region" description="Helical" evidence="2">
    <location>
        <begin position="58"/>
        <end position="84"/>
    </location>
</feature>
<keyword evidence="3" id="KW-0732">Signal</keyword>
<proteinExistence type="predicted"/>
<feature type="region of interest" description="Disordered" evidence="1">
    <location>
        <begin position="95"/>
        <end position="128"/>
    </location>
</feature>
<sequence>MDPSCGEMVALLLFVSIQFVSSAPHNNETSANKTSVFGGNKNLTRKLPLTSNGIQNQVLMFACCFIFFGVFAMWAFVSIIRLLVKDDMRSTHLYSGSYDEGSATPDYDETATSPHTYGGGSNDPEDITPGTRPNWPFLGKLVKSETTEEYLTPENEEKVFGNGNEKIYVTTQSKASEPLAITNFILPAAGDRRNLFARSKRETAIISGSPFEQLSPVFNDNPVDIFLPDEMASVDQRRAIQADRYEQILRPDTLGPFSYAYLAPQQAEMVQSAPAGSAPSGSNQYCTPGEIFLADITEEDDEISSRGNAKAGSV</sequence>
<dbReference type="Proteomes" id="UP000887566">
    <property type="component" value="Unplaced"/>
</dbReference>
<keyword evidence="2" id="KW-1133">Transmembrane helix</keyword>
<dbReference type="WBParaSite" id="PSAMB.scaffold5856size10735.g27418.t1">
    <property type="protein sequence ID" value="PSAMB.scaffold5856size10735.g27418.t1"/>
    <property type="gene ID" value="PSAMB.scaffold5856size10735.g27418"/>
</dbReference>
<keyword evidence="2" id="KW-0472">Membrane</keyword>
<keyword evidence="2" id="KW-0812">Transmembrane</keyword>